<evidence type="ECO:0000313" key="3">
    <source>
        <dbReference type="Proteomes" id="UP001153076"/>
    </source>
</evidence>
<protein>
    <submittedName>
        <fullName evidence="2">Uncharacterized protein</fullName>
    </submittedName>
</protein>
<sequence length="293" mass="31421">MCHAPLSIGQASDSYNISGSEAPGVNTMLPDWVADQFGLQDTSLHDLNVYPQVTRNEALPCGVGAFPSEQLNSLEDCIEKNSAQKGIPLEDSIALTGNCTRHGANGSIKRIAKTIESNPVSNGKDTTSSNYGRNTVLNSPVPDCKTSFNPTPDWEEIEGVSVQGLPDDVNHMQDTSTPSAMPDWEEIEGVSVQGLADDVNHMQDTSSPPAMPGNNVLTGEPFSISDGGDAGKGTSDCNVINMGDNHMLCDEMNNLVDTLFDFDNEEMHEDAIDKSYLDGLHSLLLNSPYDADD</sequence>
<proteinExistence type="predicted"/>
<comment type="caution">
    <text evidence="2">The sequence shown here is derived from an EMBL/GenBank/DDBJ whole genome shotgun (WGS) entry which is preliminary data.</text>
</comment>
<keyword evidence="3" id="KW-1185">Reference proteome</keyword>
<evidence type="ECO:0000313" key="2">
    <source>
        <dbReference type="EMBL" id="KAJ8442591.1"/>
    </source>
</evidence>
<feature type="compositionally biased region" description="Polar residues" evidence="1">
    <location>
        <begin position="118"/>
        <end position="138"/>
    </location>
</feature>
<name>A0A9Q1QIB8_9CARY</name>
<evidence type="ECO:0000256" key="1">
    <source>
        <dbReference type="SAM" id="MobiDB-lite"/>
    </source>
</evidence>
<reference evidence="2" key="1">
    <citation type="submission" date="2022-04" db="EMBL/GenBank/DDBJ databases">
        <title>Carnegiea gigantea Genome sequencing and assembly v2.</title>
        <authorList>
            <person name="Copetti D."/>
            <person name="Sanderson M.J."/>
            <person name="Burquez A."/>
            <person name="Wojciechowski M.F."/>
        </authorList>
    </citation>
    <scope>NUCLEOTIDE SEQUENCE</scope>
    <source>
        <strain evidence="2">SGP5-SGP5p</strain>
        <tissue evidence="2">Aerial part</tissue>
    </source>
</reference>
<organism evidence="2 3">
    <name type="scientific">Carnegiea gigantea</name>
    <dbReference type="NCBI Taxonomy" id="171969"/>
    <lineage>
        <taxon>Eukaryota</taxon>
        <taxon>Viridiplantae</taxon>
        <taxon>Streptophyta</taxon>
        <taxon>Embryophyta</taxon>
        <taxon>Tracheophyta</taxon>
        <taxon>Spermatophyta</taxon>
        <taxon>Magnoliopsida</taxon>
        <taxon>eudicotyledons</taxon>
        <taxon>Gunneridae</taxon>
        <taxon>Pentapetalae</taxon>
        <taxon>Caryophyllales</taxon>
        <taxon>Cactineae</taxon>
        <taxon>Cactaceae</taxon>
        <taxon>Cactoideae</taxon>
        <taxon>Echinocereeae</taxon>
        <taxon>Carnegiea</taxon>
    </lineage>
</organism>
<dbReference type="AlphaFoldDB" id="A0A9Q1QIB8"/>
<accession>A0A9Q1QIB8</accession>
<gene>
    <name evidence="2" type="ORF">Cgig2_026533</name>
</gene>
<dbReference type="Proteomes" id="UP001153076">
    <property type="component" value="Unassembled WGS sequence"/>
</dbReference>
<dbReference type="EMBL" id="JAKOGI010000139">
    <property type="protein sequence ID" value="KAJ8442591.1"/>
    <property type="molecule type" value="Genomic_DNA"/>
</dbReference>
<feature type="region of interest" description="Disordered" evidence="1">
    <location>
        <begin position="118"/>
        <end position="144"/>
    </location>
</feature>
<dbReference type="OrthoDB" id="10262769at2759"/>